<evidence type="ECO:0000256" key="3">
    <source>
        <dbReference type="SAM" id="MobiDB-lite"/>
    </source>
</evidence>
<dbReference type="InterPro" id="IPR004882">
    <property type="entry name" value="Luc7-rel"/>
</dbReference>
<dbReference type="STRING" id="33097.A0A150GF03"/>
<dbReference type="PANTHER" id="PTHR21262">
    <property type="entry name" value="GUANOSINE-3',5'-BIS DIPHOSPHATE 3'-PYROPHOSPHOHYDROLASE"/>
    <property type="match status" value="1"/>
</dbReference>
<dbReference type="Pfam" id="PF13328">
    <property type="entry name" value="HD_4"/>
    <property type="match status" value="1"/>
</dbReference>
<dbReference type="AlphaFoldDB" id="A0A150GF03"/>
<dbReference type="OrthoDB" id="430679at2759"/>
<comment type="similarity">
    <text evidence="1">Belongs to the Luc7 family.</text>
</comment>
<keyword evidence="6" id="KW-1185">Reference proteome</keyword>
<dbReference type="Pfam" id="PF03194">
    <property type="entry name" value="LUC7"/>
    <property type="match status" value="1"/>
</dbReference>
<evidence type="ECO:0000313" key="6">
    <source>
        <dbReference type="Proteomes" id="UP000075714"/>
    </source>
</evidence>
<evidence type="ECO:0000256" key="2">
    <source>
        <dbReference type="SAM" id="Coils"/>
    </source>
</evidence>
<gene>
    <name evidence="5" type="ORF">GPECTOR_28g851</name>
</gene>
<dbReference type="InterPro" id="IPR003607">
    <property type="entry name" value="HD/PDEase_dom"/>
</dbReference>
<dbReference type="GO" id="GO:0005685">
    <property type="term" value="C:U1 snRNP"/>
    <property type="evidence" value="ECO:0007669"/>
    <property type="project" value="InterPro"/>
</dbReference>
<dbReference type="SUPFAM" id="SSF109604">
    <property type="entry name" value="HD-domain/PDEase-like"/>
    <property type="match status" value="1"/>
</dbReference>
<dbReference type="Gene3D" id="1.10.3210.10">
    <property type="entry name" value="Hypothetical protein af1432"/>
    <property type="match status" value="1"/>
</dbReference>
<dbReference type="GO" id="GO:0003729">
    <property type="term" value="F:mRNA binding"/>
    <property type="evidence" value="ECO:0007669"/>
    <property type="project" value="InterPro"/>
</dbReference>
<evidence type="ECO:0000313" key="5">
    <source>
        <dbReference type="EMBL" id="KXZ48441.1"/>
    </source>
</evidence>
<evidence type="ECO:0000259" key="4">
    <source>
        <dbReference type="SMART" id="SM00471"/>
    </source>
</evidence>
<dbReference type="PANTHER" id="PTHR21262:SF31">
    <property type="entry name" value="GTP PYROPHOSPHOKINASE"/>
    <property type="match status" value="1"/>
</dbReference>
<protein>
    <recommendedName>
        <fullName evidence="4">HD/PDEase domain-containing protein</fullName>
    </recommendedName>
</protein>
<feature type="region of interest" description="Disordered" evidence="3">
    <location>
        <begin position="606"/>
        <end position="628"/>
    </location>
</feature>
<feature type="coiled-coil region" evidence="2">
    <location>
        <begin position="40"/>
        <end position="102"/>
    </location>
</feature>
<sequence length="767" mass="84100">MVDAMRAMLDELMGKERNVPLSQRSNRRIHYDDPTVCKYERRLMKELDSLIREMDRKIAKAKERAEAESMARPLKPEDAARLAEMQAKAKELLHKSQEAGEAGDVDVSMALAQQAQEMQTQHDRLHRSLTAPERTMSVCDICGVFINSTDNDQRRQEHLTGKQYLGWKAIREKYAELQNKYERARSREPEPFTKERSGPPEEPSHRSSSRDRERERDRERSPSRRGSSYDDRSGYERGRSSGYEDRRHDSGRDDRGYDRGYDSRGRGHDDSRGRGYDSRGYDAGYDSRGRGYDDGQRGRGGGYDDRRGYDARRPDDGYRSAGDTRRLRGGAYHGASLWFTTLCALSVALGALSYNLMAVLAEFFQFDRRTQAAQPRTYLHGVDVTSSRFFRIPAVLAAVEFAAEAHRHQRRKTGQPYVSHCIETALIVEACLPPAVTSAEQDRHVACIMTAVLHDVLDDTPTDPAAMAAAFGPRVAGLVGQVSKLSQMNQLLRRGKRQYSPDHFKQLRKLIVDLAFEEPLVVLVKLADRLHNMRTVYVLAPDKAASVADETLEVWCSMAESLGWDGLKSEMEDLCFAVLQPSTYCTLRSELDRLWSLPSLAVVEEQLGEEEEGRRQGEGATGGGAGQDDGLALKIVQVNGPAAPVRTYTRAAGVRAVSGRRRRGWGQAGGGEPLPALPAPDAAAADAAVAAAAVPLPLPSLPLPRAIVPAQPPPTPATSPGVPAGGPAAAAAAALAPASAATATAVAVMEVEVGPSGAEQARPQPPP</sequence>
<name>A0A150GF03_GONPE</name>
<accession>A0A150GF03</accession>
<organism evidence="5 6">
    <name type="scientific">Gonium pectorale</name>
    <name type="common">Green alga</name>
    <dbReference type="NCBI Taxonomy" id="33097"/>
    <lineage>
        <taxon>Eukaryota</taxon>
        <taxon>Viridiplantae</taxon>
        <taxon>Chlorophyta</taxon>
        <taxon>core chlorophytes</taxon>
        <taxon>Chlorophyceae</taxon>
        <taxon>CS clade</taxon>
        <taxon>Chlamydomonadales</taxon>
        <taxon>Volvocaceae</taxon>
        <taxon>Gonium</taxon>
    </lineage>
</organism>
<dbReference type="SMART" id="SM00471">
    <property type="entry name" value="HDc"/>
    <property type="match status" value="1"/>
</dbReference>
<dbReference type="Proteomes" id="UP000075714">
    <property type="component" value="Unassembled WGS sequence"/>
</dbReference>
<dbReference type="GO" id="GO:0006376">
    <property type="term" value="P:mRNA splice site recognition"/>
    <property type="evidence" value="ECO:0007669"/>
    <property type="project" value="InterPro"/>
</dbReference>
<keyword evidence="2" id="KW-0175">Coiled coil</keyword>
<dbReference type="GO" id="GO:0009507">
    <property type="term" value="C:chloroplast"/>
    <property type="evidence" value="ECO:0007669"/>
    <property type="project" value="TreeGrafter"/>
</dbReference>
<dbReference type="EMBL" id="LSYV01000029">
    <property type="protein sequence ID" value="KXZ48441.1"/>
    <property type="molecule type" value="Genomic_DNA"/>
</dbReference>
<evidence type="ECO:0000256" key="1">
    <source>
        <dbReference type="ARBA" id="ARBA00005655"/>
    </source>
</evidence>
<feature type="domain" description="HD/PDEase" evidence="4">
    <location>
        <begin position="413"/>
        <end position="542"/>
    </location>
</feature>
<feature type="region of interest" description="Disordered" evidence="3">
    <location>
        <begin position="181"/>
        <end position="325"/>
    </location>
</feature>
<comment type="caution">
    <text evidence="5">The sequence shown here is derived from an EMBL/GenBank/DDBJ whole genome shotgun (WGS) entry which is preliminary data.</text>
</comment>
<proteinExistence type="inferred from homology"/>
<reference evidence="6" key="1">
    <citation type="journal article" date="2016" name="Nat. Commun.">
        <title>The Gonium pectorale genome demonstrates co-option of cell cycle regulation during the evolution of multicellularity.</title>
        <authorList>
            <person name="Hanschen E.R."/>
            <person name="Marriage T.N."/>
            <person name="Ferris P.J."/>
            <person name="Hamaji T."/>
            <person name="Toyoda A."/>
            <person name="Fujiyama A."/>
            <person name="Neme R."/>
            <person name="Noguchi H."/>
            <person name="Minakuchi Y."/>
            <person name="Suzuki M."/>
            <person name="Kawai-Toyooka H."/>
            <person name="Smith D.R."/>
            <person name="Sparks H."/>
            <person name="Anderson J."/>
            <person name="Bakaric R."/>
            <person name="Luria V."/>
            <person name="Karger A."/>
            <person name="Kirschner M.W."/>
            <person name="Durand P.M."/>
            <person name="Michod R.E."/>
            <person name="Nozaki H."/>
            <person name="Olson B.J."/>
        </authorList>
    </citation>
    <scope>NUCLEOTIDE SEQUENCE [LARGE SCALE GENOMIC DNA]</scope>
    <source>
        <strain evidence="6">NIES-2863</strain>
    </source>
</reference>